<dbReference type="RefSeq" id="WP_158053506.1">
    <property type="nucleotide sequence ID" value="NZ_WBKB01000017.1"/>
</dbReference>
<name>A0A7J5B789_9MICO</name>
<dbReference type="PANTHER" id="PTHR34614:SF2">
    <property type="entry name" value="TRANSPOSASE IS4-LIKE DOMAIN-CONTAINING PROTEIN"/>
    <property type="match status" value="1"/>
</dbReference>
<protein>
    <submittedName>
        <fullName evidence="2">IS1634 family transposase</fullName>
    </submittedName>
</protein>
<dbReference type="PANTHER" id="PTHR34614">
    <property type="match status" value="1"/>
</dbReference>
<dbReference type="InterPro" id="IPR012337">
    <property type="entry name" value="RNaseH-like_sf"/>
</dbReference>
<gene>
    <name evidence="2" type="ORF">F8O05_14705</name>
</gene>
<keyword evidence="3" id="KW-1185">Reference proteome</keyword>
<proteinExistence type="predicted"/>
<feature type="domain" description="Transposase IS4-like" evidence="1">
    <location>
        <begin position="175"/>
        <end position="447"/>
    </location>
</feature>
<accession>A0A7J5B789</accession>
<dbReference type="NCBIfam" id="NF033559">
    <property type="entry name" value="transpos_IS1634"/>
    <property type="match status" value="1"/>
</dbReference>
<dbReference type="InterPro" id="IPR002559">
    <property type="entry name" value="Transposase_11"/>
</dbReference>
<dbReference type="Proteomes" id="UP000433493">
    <property type="component" value="Unassembled WGS sequence"/>
</dbReference>
<comment type="caution">
    <text evidence="2">The sequence shown here is derived from an EMBL/GenBank/DDBJ whole genome shotgun (WGS) entry which is preliminary data.</text>
</comment>
<dbReference type="OrthoDB" id="3722616at2"/>
<dbReference type="AlphaFoldDB" id="A0A7J5B789"/>
<evidence type="ECO:0000313" key="3">
    <source>
        <dbReference type="Proteomes" id="UP000433493"/>
    </source>
</evidence>
<evidence type="ECO:0000259" key="1">
    <source>
        <dbReference type="Pfam" id="PF01609"/>
    </source>
</evidence>
<sequence>MSPHIRVVTTASGARAVQIVYSRKGGKRDLEHIGSAHTDAELELLKATAQQRLTADQPELDLDLDGGDPAPKNAPLPISSTRMGPLLDGLDHAYQALGLDAAADHDEIFRKLVFARLIEPTSKLDSLRVMSEVGLDAPSYRTVTRALPTYATEKFRGALSRACAARAGLGPNALVLFDVSTLYFETQEGDGFREPGFSKERRLEPQITIGLLTNAAGFPLQLDAFEGNTAETKTMLPVINAFRRQYELEHVTVVADAGMLSRQNRVDLDTAGLGYIIGQRLADMPWVLEQWRKDHPDAPLEEGMVLTERTYTGTAGARRQHRIIYQYRAARARRTLRGIDAQIAKAERAVAGRAQLKRNRFITVTDESRAVNRELEAKARSLAGWKAYITNLDEQTASNQFVIDAYHQLWHVEKSFRMSKHDLAARPIFHRLKESIDAHLTVVFAALAVARQIEAVTGWSLKKFITTARRYREVEITVGGHTVTAADPIPDDLAQALEVLKQEGTKLT</sequence>
<dbReference type="InterPro" id="IPR047654">
    <property type="entry name" value="IS1634_transpos"/>
</dbReference>
<evidence type="ECO:0000313" key="2">
    <source>
        <dbReference type="EMBL" id="KAB1640346.1"/>
    </source>
</evidence>
<dbReference type="SUPFAM" id="SSF53098">
    <property type="entry name" value="Ribonuclease H-like"/>
    <property type="match status" value="1"/>
</dbReference>
<dbReference type="Pfam" id="PF01609">
    <property type="entry name" value="DDE_Tnp_1"/>
    <property type="match status" value="1"/>
</dbReference>
<reference evidence="2 3" key="1">
    <citation type="submission" date="2019-09" db="EMBL/GenBank/DDBJ databases">
        <title>Phylogeny of genus Pseudoclavibacter and closely related genus.</title>
        <authorList>
            <person name="Li Y."/>
        </authorList>
    </citation>
    <scope>NUCLEOTIDE SEQUENCE [LARGE SCALE GENOMIC DNA]</scope>
    <source>
        <strain evidence="2 3">KCTC 13959</strain>
    </source>
</reference>
<organism evidence="2 3">
    <name type="scientific">Gulosibacter chungangensis</name>
    <dbReference type="NCBI Taxonomy" id="979746"/>
    <lineage>
        <taxon>Bacteria</taxon>
        <taxon>Bacillati</taxon>
        <taxon>Actinomycetota</taxon>
        <taxon>Actinomycetes</taxon>
        <taxon>Micrococcales</taxon>
        <taxon>Microbacteriaceae</taxon>
        <taxon>Gulosibacter</taxon>
    </lineage>
</organism>
<dbReference type="EMBL" id="WBKB01000017">
    <property type="protein sequence ID" value="KAB1640346.1"/>
    <property type="molecule type" value="Genomic_DNA"/>
</dbReference>
<dbReference type="GO" id="GO:0003677">
    <property type="term" value="F:DNA binding"/>
    <property type="evidence" value="ECO:0007669"/>
    <property type="project" value="InterPro"/>
</dbReference>
<dbReference type="GO" id="GO:0004803">
    <property type="term" value="F:transposase activity"/>
    <property type="evidence" value="ECO:0007669"/>
    <property type="project" value="InterPro"/>
</dbReference>
<dbReference type="GO" id="GO:0006313">
    <property type="term" value="P:DNA transposition"/>
    <property type="evidence" value="ECO:0007669"/>
    <property type="project" value="InterPro"/>
</dbReference>